<evidence type="ECO:0000259" key="2">
    <source>
        <dbReference type="Pfam" id="PF07714"/>
    </source>
</evidence>
<accession>A0A914LCI8</accession>
<proteinExistence type="predicted"/>
<dbReference type="SUPFAM" id="SSF56112">
    <property type="entry name" value="Protein kinase-like (PK-like)"/>
    <property type="match status" value="1"/>
</dbReference>
<reference evidence="4" key="1">
    <citation type="submission" date="2022-11" db="UniProtKB">
        <authorList>
            <consortium name="WormBaseParasite"/>
        </authorList>
    </citation>
    <scope>IDENTIFICATION</scope>
</reference>
<dbReference type="AlphaFoldDB" id="A0A914LCI8"/>
<dbReference type="InterPro" id="IPR011009">
    <property type="entry name" value="Kinase-like_dom_sf"/>
</dbReference>
<evidence type="ECO:0000256" key="1">
    <source>
        <dbReference type="SAM" id="Coils"/>
    </source>
</evidence>
<dbReference type="Proteomes" id="UP000887563">
    <property type="component" value="Unplaced"/>
</dbReference>
<keyword evidence="3" id="KW-1185">Reference proteome</keyword>
<protein>
    <submittedName>
        <fullName evidence="4">Serine-threonine/tyrosine-protein kinase catalytic domain-containing protein</fullName>
    </submittedName>
</protein>
<feature type="domain" description="Serine-threonine/tyrosine-protein kinase catalytic" evidence="2">
    <location>
        <begin position="51"/>
        <end position="98"/>
    </location>
</feature>
<organism evidence="3 4">
    <name type="scientific">Meloidogyne incognita</name>
    <name type="common">Southern root-knot nematode worm</name>
    <name type="synonym">Oxyuris incognita</name>
    <dbReference type="NCBI Taxonomy" id="6306"/>
    <lineage>
        <taxon>Eukaryota</taxon>
        <taxon>Metazoa</taxon>
        <taxon>Ecdysozoa</taxon>
        <taxon>Nematoda</taxon>
        <taxon>Chromadorea</taxon>
        <taxon>Rhabditida</taxon>
        <taxon>Tylenchina</taxon>
        <taxon>Tylenchomorpha</taxon>
        <taxon>Tylenchoidea</taxon>
        <taxon>Meloidogynidae</taxon>
        <taxon>Meloidogyninae</taxon>
        <taxon>Meloidogyne</taxon>
        <taxon>Meloidogyne incognita group</taxon>
    </lineage>
</organism>
<name>A0A914LCI8_MELIC</name>
<dbReference type="InterPro" id="IPR001245">
    <property type="entry name" value="Ser-Thr/Tyr_kinase_cat_dom"/>
</dbReference>
<evidence type="ECO:0000313" key="4">
    <source>
        <dbReference type="WBParaSite" id="Minc3s00400g11663"/>
    </source>
</evidence>
<dbReference type="Pfam" id="PF07714">
    <property type="entry name" value="PK_Tyr_Ser-Thr"/>
    <property type="match status" value="1"/>
</dbReference>
<dbReference type="SUPFAM" id="SSF55550">
    <property type="entry name" value="SH2 domain"/>
    <property type="match status" value="1"/>
</dbReference>
<evidence type="ECO:0000313" key="3">
    <source>
        <dbReference type="Proteomes" id="UP000887563"/>
    </source>
</evidence>
<sequence>MDFNDLWKISYFHGMIDRHDAADLLQINGEFMLRYKLKDETNVLIITSIQNYQLCCDVWSFGALCFEIFEGQEPYKDIPDKETATKIVNGQFLTPKDLVTNIVGHIFIEEKLRFMSLPILIKLKNLIKKHEEEHNKLKETKKVKRNKQTMN</sequence>
<dbReference type="WBParaSite" id="Minc3s00400g11663">
    <property type="protein sequence ID" value="Minc3s00400g11663"/>
    <property type="gene ID" value="Minc3s00400g11663"/>
</dbReference>
<dbReference type="Gene3D" id="1.10.510.10">
    <property type="entry name" value="Transferase(Phosphotransferase) domain 1"/>
    <property type="match status" value="1"/>
</dbReference>
<feature type="coiled-coil region" evidence="1">
    <location>
        <begin position="120"/>
        <end position="147"/>
    </location>
</feature>
<dbReference type="GO" id="GO:0004672">
    <property type="term" value="F:protein kinase activity"/>
    <property type="evidence" value="ECO:0007669"/>
    <property type="project" value="InterPro"/>
</dbReference>
<keyword evidence="1" id="KW-0175">Coiled coil</keyword>
<dbReference type="InterPro" id="IPR036860">
    <property type="entry name" value="SH2_dom_sf"/>
</dbReference>